<gene>
    <name evidence="1" type="ORF">TNIN_333791</name>
</gene>
<keyword evidence="2" id="KW-1185">Reference proteome</keyword>
<comment type="caution">
    <text evidence="1">The sequence shown here is derived from an EMBL/GenBank/DDBJ whole genome shotgun (WGS) entry which is preliminary data.</text>
</comment>
<reference evidence="1" key="1">
    <citation type="submission" date="2020-08" db="EMBL/GenBank/DDBJ databases">
        <title>Multicomponent nature underlies the extraordinary mechanical properties of spider dragline silk.</title>
        <authorList>
            <person name="Kono N."/>
            <person name="Nakamura H."/>
            <person name="Mori M."/>
            <person name="Yoshida Y."/>
            <person name="Ohtoshi R."/>
            <person name="Malay A.D."/>
            <person name="Moran D.A.P."/>
            <person name="Tomita M."/>
            <person name="Numata K."/>
            <person name="Arakawa K."/>
        </authorList>
    </citation>
    <scope>NUCLEOTIDE SEQUENCE</scope>
</reference>
<accession>A0A8X7CJN2</accession>
<dbReference type="Proteomes" id="UP000886998">
    <property type="component" value="Unassembled WGS sequence"/>
</dbReference>
<dbReference type="EMBL" id="BMAV01018626">
    <property type="protein sequence ID" value="GFY71118.1"/>
    <property type="molecule type" value="Genomic_DNA"/>
</dbReference>
<evidence type="ECO:0000313" key="2">
    <source>
        <dbReference type="Proteomes" id="UP000886998"/>
    </source>
</evidence>
<dbReference type="AlphaFoldDB" id="A0A8X7CJN2"/>
<evidence type="ECO:0000313" key="1">
    <source>
        <dbReference type="EMBL" id="GFY71118.1"/>
    </source>
</evidence>
<sequence length="97" mass="10982">MQPSALNAQLLFHWEPLCAFCMGRCVAEVFVIDRIPHEALCVGSLGSRGPLWMDRHLRLGDSENVFSKAFRTMISSGRLRFEESLHGATRLTQQLVH</sequence>
<organism evidence="1 2">
    <name type="scientific">Trichonephila inaurata madagascariensis</name>
    <dbReference type="NCBI Taxonomy" id="2747483"/>
    <lineage>
        <taxon>Eukaryota</taxon>
        <taxon>Metazoa</taxon>
        <taxon>Ecdysozoa</taxon>
        <taxon>Arthropoda</taxon>
        <taxon>Chelicerata</taxon>
        <taxon>Arachnida</taxon>
        <taxon>Araneae</taxon>
        <taxon>Araneomorphae</taxon>
        <taxon>Entelegynae</taxon>
        <taxon>Araneoidea</taxon>
        <taxon>Nephilidae</taxon>
        <taxon>Trichonephila</taxon>
        <taxon>Trichonephila inaurata</taxon>
    </lineage>
</organism>
<protein>
    <submittedName>
        <fullName evidence="1">Uncharacterized protein</fullName>
    </submittedName>
</protein>
<name>A0A8X7CJN2_9ARAC</name>
<proteinExistence type="predicted"/>